<evidence type="ECO:0000313" key="3">
    <source>
        <dbReference type="EMBL" id="MCT7981634.1"/>
    </source>
</evidence>
<protein>
    <submittedName>
        <fullName evidence="3">CHASE2 domain-containing protein</fullName>
    </submittedName>
</protein>
<gene>
    <name evidence="3" type="ORF">NG792_28325</name>
</gene>
<reference evidence="3 4" key="1">
    <citation type="journal article" date="2022" name="Front. Microbiol.">
        <title>High genomic differentiation and limited gene flow indicate recent cryptic speciation within the genus Laspinema (cyanobacteria).</title>
        <authorList>
            <person name="Stanojkovic A."/>
            <person name="Skoupy S."/>
            <person name="Skaloud P."/>
            <person name="Dvorak P."/>
        </authorList>
    </citation>
    <scope>NUCLEOTIDE SEQUENCE [LARGE SCALE GENOMIC DNA]</scope>
    <source>
        <strain evidence="3 4">D3b</strain>
    </source>
</reference>
<evidence type="ECO:0000259" key="2">
    <source>
        <dbReference type="SMART" id="SM01080"/>
    </source>
</evidence>
<feature type="domain" description="CHASE2" evidence="2">
    <location>
        <begin position="36"/>
        <end position="175"/>
    </location>
</feature>
<sequence>MRKRWIPRVGKEWGAVFLGATTIAGLVILLRLTGALQGMEWAVFDWFIHSRPHEPRDSRIVIVGISETDIQTIGQWPIPDGVIAELITRVKAQKPRAIGLDIYRDLPVEAGHERLIEIFKTTPNLIGVQMVSRGDNNWTVSPPKILKERGQIGFIAVLNLIDLLQKKIYVIMKSFEF</sequence>
<dbReference type="InterPro" id="IPR007890">
    <property type="entry name" value="CHASE2"/>
</dbReference>
<keyword evidence="1" id="KW-0812">Transmembrane</keyword>
<dbReference type="Pfam" id="PF05226">
    <property type="entry name" value="CHASE2"/>
    <property type="match status" value="1"/>
</dbReference>
<keyword evidence="1" id="KW-1133">Transmembrane helix</keyword>
<comment type="caution">
    <text evidence="3">The sequence shown here is derived from an EMBL/GenBank/DDBJ whole genome shotgun (WGS) entry which is preliminary data.</text>
</comment>
<keyword evidence="4" id="KW-1185">Reference proteome</keyword>
<keyword evidence="1" id="KW-0472">Membrane</keyword>
<evidence type="ECO:0000256" key="1">
    <source>
        <dbReference type="SAM" id="Phobius"/>
    </source>
</evidence>
<proteinExistence type="predicted"/>
<dbReference type="EMBL" id="JAMXFA010000084">
    <property type="protein sequence ID" value="MCT7981634.1"/>
    <property type="molecule type" value="Genomic_DNA"/>
</dbReference>
<feature type="transmembrane region" description="Helical" evidence="1">
    <location>
        <begin position="12"/>
        <end position="30"/>
    </location>
</feature>
<name>A0ABT2NG19_9CYAN</name>
<dbReference type="RefSeq" id="WP_261237783.1">
    <property type="nucleotide sequence ID" value="NZ_JAMXFA010000084.1"/>
</dbReference>
<accession>A0ABT2NG19</accession>
<organism evidence="3 4">
    <name type="scientific">Laspinema olomoucense D3b</name>
    <dbReference type="NCBI Taxonomy" id="2953688"/>
    <lineage>
        <taxon>Bacteria</taxon>
        <taxon>Bacillati</taxon>
        <taxon>Cyanobacteriota</taxon>
        <taxon>Cyanophyceae</taxon>
        <taxon>Oscillatoriophycideae</taxon>
        <taxon>Oscillatoriales</taxon>
        <taxon>Laspinemataceae</taxon>
        <taxon>Laspinema</taxon>
        <taxon>Laspinema olomoucense</taxon>
    </lineage>
</organism>
<dbReference type="SMART" id="SM01080">
    <property type="entry name" value="CHASE2"/>
    <property type="match status" value="1"/>
</dbReference>
<evidence type="ECO:0000313" key="4">
    <source>
        <dbReference type="Proteomes" id="UP001525961"/>
    </source>
</evidence>
<dbReference type="Proteomes" id="UP001525961">
    <property type="component" value="Unassembled WGS sequence"/>
</dbReference>